<reference evidence="8 9" key="1">
    <citation type="submission" date="2012-01" db="EMBL/GenBank/DDBJ databases">
        <title>Complete sequence of chromosome of Clostridium pasteurianum BC1.</title>
        <authorList>
            <consortium name="US DOE Joint Genome Institute"/>
            <person name="Lucas S."/>
            <person name="Han J."/>
            <person name="Lapidus A."/>
            <person name="Cheng J.-F."/>
            <person name="Goodwin L."/>
            <person name="Pitluck S."/>
            <person name="Peters L."/>
            <person name="Mikhailova N."/>
            <person name="Teshima H."/>
            <person name="Detter J.C."/>
            <person name="Han C."/>
            <person name="Tapia R."/>
            <person name="Land M."/>
            <person name="Hauser L."/>
            <person name="Kyrpides N."/>
            <person name="Ivanova N."/>
            <person name="Pagani I."/>
            <person name="Dunn J."/>
            <person name="Taghavi S."/>
            <person name="Francis A."/>
            <person name="van der Lelie D."/>
            <person name="Woyke T."/>
        </authorList>
    </citation>
    <scope>NUCLEOTIDE SEQUENCE [LARGE SCALE GENOMIC DNA]</scope>
    <source>
        <strain evidence="8 9">BC1</strain>
    </source>
</reference>
<dbReference type="EC" id="6.2.1.26" evidence="5"/>
<evidence type="ECO:0000256" key="3">
    <source>
        <dbReference type="ARBA" id="ARBA00022741"/>
    </source>
</evidence>
<dbReference type="PATRIC" id="fig|86416.3.peg.1971"/>
<evidence type="ECO:0000259" key="6">
    <source>
        <dbReference type="Pfam" id="PF00501"/>
    </source>
</evidence>
<dbReference type="InterPro" id="IPR000873">
    <property type="entry name" value="AMP-dep_synth/lig_dom"/>
</dbReference>
<feature type="domain" description="AMP-dependent synthetase/ligase" evidence="6">
    <location>
        <begin position="34"/>
        <end position="337"/>
    </location>
</feature>
<dbReference type="UniPathway" id="UPA01057">
    <property type="reaction ID" value="UER00166"/>
</dbReference>
<dbReference type="GO" id="GO:0009234">
    <property type="term" value="P:menaquinone biosynthetic process"/>
    <property type="evidence" value="ECO:0007669"/>
    <property type="project" value="UniProtKB-UniRule"/>
</dbReference>
<dbReference type="UniPathway" id="UPA00079"/>
<dbReference type="GO" id="GO:0031956">
    <property type="term" value="F:medium-chain fatty acid-CoA ligase activity"/>
    <property type="evidence" value="ECO:0007669"/>
    <property type="project" value="TreeGrafter"/>
</dbReference>
<dbReference type="InterPro" id="IPR045851">
    <property type="entry name" value="AMP-bd_C_sf"/>
</dbReference>
<dbReference type="PANTHER" id="PTHR43201">
    <property type="entry name" value="ACYL-COA SYNTHETASE"/>
    <property type="match status" value="1"/>
</dbReference>
<evidence type="ECO:0000256" key="1">
    <source>
        <dbReference type="ARBA" id="ARBA00022428"/>
    </source>
</evidence>
<dbReference type="Pfam" id="PF00501">
    <property type="entry name" value="AMP-binding"/>
    <property type="match status" value="1"/>
</dbReference>
<feature type="domain" description="AMP-binding enzyme C-terminal" evidence="7">
    <location>
        <begin position="382"/>
        <end position="453"/>
    </location>
</feature>
<keyword evidence="9" id="KW-1185">Reference proteome</keyword>
<accession>R4K5B3</accession>
<keyword evidence="4 5" id="KW-0067">ATP-binding</keyword>
<evidence type="ECO:0000256" key="5">
    <source>
        <dbReference type="HAMAP-Rule" id="MF_00731"/>
    </source>
</evidence>
<dbReference type="InterPro" id="IPR025110">
    <property type="entry name" value="AMP-bd_C"/>
</dbReference>
<evidence type="ECO:0000313" key="9">
    <source>
        <dbReference type="Proteomes" id="UP000013523"/>
    </source>
</evidence>
<dbReference type="STRING" id="86416.Clopa_2000"/>
<evidence type="ECO:0000259" key="7">
    <source>
        <dbReference type="Pfam" id="PF13193"/>
    </source>
</evidence>
<comment type="pathway">
    <text evidence="5">Quinol/quinone metabolism; menaquinone biosynthesis.</text>
</comment>
<dbReference type="NCBIfam" id="TIGR01923">
    <property type="entry name" value="menE"/>
    <property type="match status" value="1"/>
</dbReference>
<evidence type="ECO:0000256" key="2">
    <source>
        <dbReference type="ARBA" id="ARBA00022598"/>
    </source>
</evidence>
<dbReference type="Pfam" id="PF13193">
    <property type="entry name" value="AMP-binding_C"/>
    <property type="match status" value="1"/>
</dbReference>
<dbReference type="KEGG" id="cpas:Clopa_2000"/>
<dbReference type="Gene3D" id="3.30.300.30">
    <property type="match status" value="1"/>
</dbReference>
<comment type="catalytic activity">
    <reaction evidence="5">
        <text>2-succinylbenzoate + ATP + CoA = 2-succinylbenzoyl-CoA + AMP + diphosphate</text>
        <dbReference type="Rhea" id="RHEA:17009"/>
        <dbReference type="ChEBI" id="CHEBI:18325"/>
        <dbReference type="ChEBI" id="CHEBI:30616"/>
        <dbReference type="ChEBI" id="CHEBI:33019"/>
        <dbReference type="ChEBI" id="CHEBI:57287"/>
        <dbReference type="ChEBI" id="CHEBI:57364"/>
        <dbReference type="ChEBI" id="CHEBI:456215"/>
        <dbReference type="EC" id="6.2.1.26"/>
    </reaction>
</comment>
<dbReference type="Gene3D" id="3.40.50.12780">
    <property type="entry name" value="N-terminal domain of ligase-like"/>
    <property type="match status" value="1"/>
</dbReference>
<dbReference type="GO" id="GO:0006631">
    <property type="term" value="P:fatty acid metabolic process"/>
    <property type="evidence" value="ECO:0007669"/>
    <property type="project" value="TreeGrafter"/>
</dbReference>
<dbReference type="Proteomes" id="UP000013523">
    <property type="component" value="Chromosome"/>
</dbReference>
<dbReference type="InterPro" id="IPR042099">
    <property type="entry name" value="ANL_N_sf"/>
</dbReference>
<dbReference type="PANTHER" id="PTHR43201:SF5">
    <property type="entry name" value="MEDIUM-CHAIN ACYL-COA LIGASE ACSF2, MITOCHONDRIAL"/>
    <property type="match status" value="1"/>
</dbReference>
<dbReference type="InterPro" id="IPR010192">
    <property type="entry name" value="MenE"/>
</dbReference>
<proteinExistence type="inferred from homology"/>
<dbReference type="HAMAP" id="MF_00731">
    <property type="entry name" value="MenE"/>
    <property type="match status" value="1"/>
</dbReference>
<organism evidence="8 9">
    <name type="scientific">Clostridium pasteurianum BC1</name>
    <dbReference type="NCBI Taxonomy" id="86416"/>
    <lineage>
        <taxon>Bacteria</taxon>
        <taxon>Bacillati</taxon>
        <taxon>Bacillota</taxon>
        <taxon>Clostridia</taxon>
        <taxon>Eubacteriales</taxon>
        <taxon>Clostridiaceae</taxon>
        <taxon>Clostridium</taxon>
    </lineage>
</organism>
<dbReference type="HOGENOM" id="CLU_000022_59_0_9"/>
<keyword evidence="2 5" id="KW-0436">Ligase</keyword>
<dbReference type="EMBL" id="CP003261">
    <property type="protein sequence ID" value="AGK96891.1"/>
    <property type="molecule type" value="Genomic_DNA"/>
</dbReference>
<dbReference type="GO" id="GO:0008756">
    <property type="term" value="F:o-succinylbenzoate-CoA ligase activity"/>
    <property type="evidence" value="ECO:0007669"/>
    <property type="project" value="UniProtKB-UniRule"/>
</dbReference>
<evidence type="ECO:0000256" key="4">
    <source>
        <dbReference type="ARBA" id="ARBA00022840"/>
    </source>
</evidence>
<dbReference type="GO" id="GO:0005524">
    <property type="term" value="F:ATP binding"/>
    <property type="evidence" value="ECO:0007669"/>
    <property type="project" value="UniProtKB-KW"/>
</dbReference>
<evidence type="ECO:0000313" key="8">
    <source>
        <dbReference type="EMBL" id="AGK96891.1"/>
    </source>
</evidence>
<dbReference type="SUPFAM" id="SSF56801">
    <property type="entry name" value="Acetyl-CoA synthetase-like"/>
    <property type="match status" value="1"/>
</dbReference>
<dbReference type="FunFam" id="3.30.300.30:FF:000008">
    <property type="entry name" value="2,3-dihydroxybenzoate-AMP ligase"/>
    <property type="match status" value="1"/>
</dbReference>
<gene>
    <name evidence="5" type="primary">menE</name>
    <name evidence="8" type="ORF">Clopa_2000</name>
</gene>
<keyword evidence="1 5" id="KW-0474">Menaquinone biosynthesis</keyword>
<name>R4K5B3_CLOPA</name>
<dbReference type="AlphaFoldDB" id="R4K5B3"/>
<comment type="similarity">
    <text evidence="5">Belongs to the ATP-dependent AMP-binding enzyme family. MenE subfamily.</text>
</comment>
<dbReference type="eggNOG" id="COG0318">
    <property type="taxonomic scope" value="Bacteria"/>
</dbReference>
<comment type="pathway">
    <text evidence="5">Quinol/quinone metabolism; 1,4-dihydroxy-2-naphthoate biosynthesis; 1,4-dihydroxy-2-naphthoate from chorismate: step 5/7.</text>
</comment>
<protein>
    <recommendedName>
        <fullName evidence="5">2-succinylbenzoate--CoA ligase</fullName>
        <ecNumber evidence="5">6.2.1.26</ecNumber>
    </recommendedName>
    <alternativeName>
        <fullName evidence="5">o-succinylbenzoyl-CoA synthetase</fullName>
        <shortName evidence="5">OSB-CoA synthetase</shortName>
    </alternativeName>
</protein>
<comment type="function">
    <text evidence="5">Converts 2-succinylbenzoate (OSB) to 2-succinylbenzoyl-CoA (OSB-CoA).</text>
</comment>
<sequence length="463" mass="53500">MIRVKNSGNEFDKGEKMNWLKRYSIERPDKKFINDVTFRKVYESVTDLAKKLFSYVKNEKRVALYANNSVDMVLFFLALQFLEKEVFMLNTRLTDEEIKKQLKLLKVQIVFSYDNKFIPFNKVYKSQKQDIELVEEFDEESITVIMNTSATAGEFKSVPIRWKQFYSHVKASQKSLGVTDEDNWLVVLPMYHISGLSILIRSLYNGTSVIILEKFREEQVIELIESSRINILSLVPTMLNRIVDKIGKHNLRVVLVGGEFIPKSLVEKSIAKNIPIYKTYGMTETTSQVTTFSVLDYPEKIDSVGLPLEKVIIHIENPDKKGIGEVVIKSPMLMDGYIGKEKVFNHFNSEDVGYIDEDGFLYILDRRKNIIISGGENIYPKEIENILYVHPKIHECAVVGEKDDRWGQVPILYVVSSIDRQKILAYLSNKLAKYKLPKKIIYLEELPKNASGKILKKNLKEVN</sequence>
<keyword evidence="3 5" id="KW-0547">Nucleotide-binding</keyword>